<evidence type="ECO:0000259" key="3">
    <source>
        <dbReference type="PROSITE" id="PS50048"/>
    </source>
</evidence>
<organism evidence="4 5">
    <name type="scientific">Dactylonectria estremocensis</name>
    <dbReference type="NCBI Taxonomy" id="1079267"/>
    <lineage>
        <taxon>Eukaryota</taxon>
        <taxon>Fungi</taxon>
        <taxon>Dikarya</taxon>
        <taxon>Ascomycota</taxon>
        <taxon>Pezizomycotina</taxon>
        <taxon>Sordariomycetes</taxon>
        <taxon>Hypocreomycetidae</taxon>
        <taxon>Hypocreales</taxon>
        <taxon>Nectriaceae</taxon>
        <taxon>Dactylonectria</taxon>
    </lineage>
</organism>
<dbReference type="PANTHER" id="PTHR47657:SF14">
    <property type="entry name" value="ZN(2)-C6 FUNGAL-TYPE DOMAIN-CONTAINING PROTEIN"/>
    <property type="match status" value="1"/>
</dbReference>
<evidence type="ECO:0000256" key="2">
    <source>
        <dbReference type="SAM" id="MobiDB-lite"/>
    </source>
</evidence>
<gene>
    <name evidence="4" type="ORF">B0J13DRAFT_516409</name>
</gene>
<feature type="region of interest" description="Disordered" evidence="2">
    <location>
        <begin position="1"/>
        <end position="41"/>
    </location>
</feature>
<dbReference type="PROSITE" id="PS50048">
    <property type="entry name" value="ZN2_CY6_FUNGAL_2"/>
    <property type="match status" value="1"/>
</dbReference>
<evidence type="ECO:0000256" key="1">
    <source>
        <dbReference type="ARBA" id="ARBA00023242"/>
    </source>
</evidence>
<sequence>MSLIGNRVDQPSIAGVPRVSPNHSPASTSDKPRLRRRHQKSRAGCIPCKRRRVKCDESQPTCDNCVKREIPCKYFETKCLKRPPRILLRHGQTQDGAVTSPSNSASADAFIFPSGNVPSQHLFSAGDLTPAERLLKLRLFHHYLQMTHESTEVQVRWAFWIAEVAVQSPHAMDALLGFSACHLRRCTKSDQSLDETSHRYLARAIRSQRGQIQAGLDENNAPSIAATCALISFYSSVNRAELAPEGVLQVPLHWFSSLQMSIQVLFQAQHFIQDSKFRKHYRGLILLRDRMTQDISNEFQFLLEYPGAEKTVDEASLSAYRETLTLLSCICSDLKHATPLLFFAVVPSRFVDLVAAKDSRALAILGYFFMLVKKCRQFWWIDGVPEQEFATIMAMLPSHWWPVMSSAMDEFE</sequence>
<feature type="domain" description="Zn(2)-C6 fungal-type" evidence="3">
    <location>
        <begin position="44"/>
        <end position="74"/>
    </location>
</feature>
<dbReference type="PRINTS" id="PR00755">
    <property type="entry name" value="AFLATOXINBRP"/>
</dbReference>
<comment type="caution">
    <text evidence="4">The sequence shown here is derived from an EMBL/GenBank/DDBJ whole genome shotgun (WGS) entry which is preliminary data.</text>
</comment>
<dbReference type="InterPro" id="IPR052400">
    <property type="entry name" value="Zn2-C6_fungal_TF"/>
</dbReference>
<dbReference type="Pfam" id="PF00172">
    <property type="entry name" value="Zn_clus"/>
    <property type="match status" value="1"/>
</dbReference>
<dbReference type="OrthoDB" id="416217at2759"/>
<dbReference type="PANTHER" id="PTHR47657">
    <property type="entry name" value="STEROL REGULATORY ELEMENT-BINDING PROTEIN ECM22"/>
    <property type="match status" value="1"/>
</dbReference>
<dbReference type="GO" id="GO:0000981">
    <property type="term" value="F:DNA-binding transcription factor activity, RNA polymerase II-specific"/>
    <property type="evidence" value="ECO:0007669"/>
    <property type="project" value="InterPro"/>
</dbReference>
<keyword evidence="1" id="KW-0539">Nucleus</keyword>
<dbReference type="EMBL" id="JAGMUU010000059">
    <property type="protein sequence ID" value="KAH7110975.1"/>
    <property type="molecule type" value="Genomic_DNA"/>
</dbReference>
<evidence type="ECO:0000313" key="5">
    <source>
        <dbReference type="Proteomes" id="UP000717696"/>
    </source>
</evidence>
<dbReference type="AlphaFoldDB" id="A0A9P9I911"/>
<accession>A0A9P9I911</accession>
<proteinExistence type="predicted"/>
<dbReference type="PROSITE" id="PS00463">
    <property type="entry name" value="ZN2_CY6_FUNGAL_1"/>
    <property type="match status" value="1"/>
</dbReference>
<dbReference type="SMART" id="SM00066">
    <property type="entry name" value="GAL4"/>
    <property type="match status" value="1"/>
</dbReference>
<dbReference type="Proteomes" id="UP000717696">
    <property type="component" value="Unassembled WGS sequence"/>
</dbReference>
<dbReference type="CDD" id="cd00067">
    <property type="entry name" value="GAL4"/>
    <property type="match status" value="1"/>
</dbReference>
<dbReference type="SUPFAM" id="SSF57701">
    <property type="entry name" value="Zn2/Cys6 DNA-binding domain"/>
    <property type="match status" value="1"/>
</dbReference>
<dbReference type="InterPro" id="IPR036864">
    <property type="entry name" value="Zn2-C6_fun-type_DNA-bd_sf"/>
</dbReference>
<dbReference type="InterPro" id="IPR001138">
    <property type="entry name" value="Zn2Cys6_DnaBD"/>
</dbReference>
<protein>
    <recommendedName>
        <fullName evidence="3">Zn(2)-C6 fungal-type domain-containing protein</fullName>
    </recommendedName>
</protein>
<dbReference type="GO" id="GO:0008270">
    <property type="term" value="F:zinc ion binding"/>
    <property type="evidence" value="ECO:0007669"/>
    <property type="project" value="InterPro"/>
</dbReference>
<evidence type="ECO:0000313" key="4">
    <source>
        <dbReference type="EMBL" id="KAH7110975.1"/>
    </source>
</evidence>
<reference evidence="4" key="1">
    <citation type="journal article" date="2021" name="Nat. Commun.">
        <title>Genetic determinants of endophytism in the Arabidopsis root mycobiome.</title>
        <authorList>
            <person name="Mesny F."/>
            <person name="Miyauchi S."/>
            <person name="Thiergart T."/>
            <person name="Pickel B."/>
            <person name="Atanasova L."/>
            <person name="Karlsson M."/>
            <person name="Huettel B."/>
            <person name="Barry K.W."/>
            <person name="Haridas S."/>
            <person name="Chen C."/>
            <person name="Bauer D."/>
            <person name="Andreopoulos W."/>
            <person name="Pangilinan J."/>
            <person name="LaButti K."/>
            <person name="Riley R."/>
            <person name="Lipzen A."/>
            <person name="Clum A."/>
            <person name="Drula E."/>
            <person name="Henrissat B."/>
            <person name="Kohler A."/>
            <person name="Grigoriev I.V."/>
            <person name="Martin F.M."/>
            <person name="Hacquard S."/>
        </authorList>
    </citation>
    <scope>NUCLEOTIDE SEQUENCE</scope>
    <source>
        <strain evidence="4">MPI-CAGE-AT-0021</strain>
    </source>
</reference>
<name>A0A9P9I911_9HYPO</name>
<dbReference type="Gene3D" id="4.10.240.10">
    <property type="entry name" value="Zn(2)-C6 fungal-type DNA-binding domain"/>
    <property type="match status" value="1"/>
</dbReference>
<keyword evidence="5" id="KW-1185">Reference proteome</keyword>